<dbReference type="AlphaFoldDB" id="A0A4C1UQR0"/>
<dbReference type="Proteomes" id="UP000299102">
    <property type="component" value="Unassembled WGS sequence"/>
</dbReference>
<reference evidence="2 3" key="1">
    <citation type="journal article" date="2019" name="Commun. Biol.">
        <title>The bagworm genome reveals a unique fibroin gene that provides high tensile strength.</title>
        <authorList>
            <person name="Kono N."/>
            <person name="Nakamura H."/>
            <person name="Ohtoshi R."/>
            <person name="Tomita M."/>
            <person name="Numata K."/>
            <person name="Arakawa K."/>
        </authorList>
    </citation>
    <scope>NUCLEOTIDE SEQUENCE [LARGE SCALE GENOMIC DNA]</scope>
</reference>
<comment type="caution">
    <text evidence="2">The sequence shown here is derived from an EMBL/GenBank/DDBJ whole genome shotgun (WGS) entry which is preliminary data.</text>
</comment>
<dbReference type="EMBL" id="BGZK01000211">
    <property type="protein sequence ID" value="GBP28775.1"/>
    <property type="molecule type" value="Genomic_DNA"/>
</dbReference>
<protein>
    <submittedName>
        <fullName evidence="2">Uncharacterized protein</fullName>
    </submittedName>
</protein>
<evidence type="ECO:0000313" key="3">
    <source>
        <dbReference type="Proteomes" id="UP000299102"/>
    </source>
</evidence>
<proteinExistence type="predicted"/>
<accession>A0A4C1UQR0</accession>
<feature type="region of interest" description="Disordered" evidence="1">
    <location>
        <begin position="143"/>
        <end position="179"/>
    </location>
</feature>
<gene>
    <name evidence="2" type="ORF">EVAR_19817_1</name>
</gene>
<keyword evidence="3" id="KW-1185">Reference proteome</keyword>
<organism evidence="2 3">
    <name type="scientific">Eumeta variegata</name>
    <name type="common">Bagworm moth</name>
    <name type="synonym">Eumeta japonica</name>
    <dbReference type="NCBI Taxonomy" id="151549"/>
    <lineage>
        <taxon>Eukaryota</taxon>
        <taxon>Metazoa</taxon>
        <taxon>Ecdysozoa</taxon>
        <taxon>Arthropoda</taxon>
        <taxon>Hexapoda</taxon>
        <taxon>Insecta</taxon>
        <taxon>Pterygota</taxon>
        <taxon>Neoptera</taxon>
        <taxon>Endopterygota</taxon>
        <taxon>Lepidoptera</taxon>
        <taxon>Glossata</taxon>
        <taxon>Ditrysia</taxon>
        <taxon>Tineoidea</taxon>
        <taxon>Psychidae</taxon>
        <taxon>Oiketicinae</taxon>
        <taxon>Eumeta</taxon>
    </lineage>
</organism>
<sequence length="254" mass="27848">MPEWKGRVPLTRSHCERITESSLLSARRRFVTVRSDFGRSAGEIDGRPERVASGSGRLRRARASVTLKRIVVIAFYASSSPSPLAASPRQIKSCSIVVGHDCERLSTMAALSAFEQTSKPVAGVLMSYSRGCDAVLSLMAETAPSTHAPRTPPDSCSDGYHSDSDHAPPSPPQAQPLDDRSKLVSRYAGLYRRAADDALPALAALEPLQHSPAAQVQDRVLRCRGDYVVICRAIKCERVHARTRVLRARAWEWM</sequence>
<name>A0A4C1UQR0_EUMVA</name>
<evidence type="ECO:0000313" key="2">
    <source>
        <dbReference type="EMBL" id="GBP28775.1"/>
    </source>
</evidence>
<evidence type="ECO:0000256" key="1">
    <source>
        <dbReference type="SAM" id="MobiDB-lite"/>
    </source>
</evidence>